<protein>
    <submittedName>
        <fullName evidence="1">Uncharacterized protein</fullName>
    </submittedName>
</protein>
<gene>
    <name evidence="1" type="ORF">H310_02664</name>
</gene>
<proteinExistence type="predicted"/>
<sequence>MRCPCRMVGMSEGRINSFGPHDFMRSRLWTLTGGESHSLWQQVQATSMTSRRWPRPYCSYSFQHCRRLDITNVWYALVAIVASQVEDSEFGGGSASIPVASCVDVHANVPLGTVTWVHGKPARLADLLGFDGCNAHGNADRDVFRGRTRERVWHTSQHRQAAVVGGLSETCADGTVVEWTTCIMQTHAAVWTWQDRCTPANVTAIVERARDFVPDAHVVTSDSNSSTPRHAGALVYWFVEESK</sequence>
<dbReference type="OrthoDB" id="4234at2759"/>
<accession>A0A024UJ14</accession>
<organism evidence="1">
    <name type="scientific">Aphanomyces invadans</name>
    <dbReference type="NCBI Taxonomy" id="157072"/>
    <lineage>
        <taxon>Eukaryota</taxon>
        <taxon>Sar</taxon>
        <taxon>Stramenopiles</taxon>
        <taxon>Oomycota</taxon>
        <taxon>Saprolegniomycetes</taxon>
        <taxon>Saprolegniales</taxon>
        <taxon>Verrucalvaceae</taxon>
        <taxon>Aphanomyces</taxon>
    </lineage>
</organism>
<dbReference type="GeneID" id="20079714"/>
<dbReference type="VEuPathDB" id="FungiDB:H310_02664"/>
<dbReference type="EMBL" id="KI913955">
    <property type="protein sequence ID" value="ETW06391.1"/>
    <property type="molecule type" value="Genomic_DNA"/>
</dbReference>
<dbReference type="RefSeq" id="XP_008864466.1">
    <property type="nucleotide sequence ID" value="XM_008866244.1"/>
</dbReference>
<reference evidence="1" key="1">
    <citation type="submission" date="2013-12" db="EMBL/GenBank/DDBJ databases">
        <title>The Genome Sequence of Aphanomyces invadans NJM9701.</title>
        <authorList>
            <consortium name="The Broad Institute Genomics Platform"/>
            <person name="Russ C."/>
            <person name="Tyler B."/>
            <person name="van West P."/>
            <person name="Dieguez-Uribeondo J."/>
            <person name="Young S.K."/>
            <person name="Zeng Q."/>
            <person name="Gargeya S."/>
            <person name="Fitzgerald M."/>
            <person name="Abouelleil A."/>
            <person name="Alvarado L."/>
            <person name="Chapman S.B."/>
            <person name="Gainer-Dewar J."/>
            <person name="Goldberg J."/>
            <person name="Griggs A."/>
            <person name="Gujja S."/>
            <person name="Hansen M."/>
            <person name="Howarth C."/>
            <person name="Imamovic A."/>
            <person name="Ireland A."/>
            <person name="Larimer J."/>
            <person name="McCowan C."/>
            <person name="Murphy C."/>
            <person name="Pearson M."/>
            <person name="Poon T.W."/>
            <person name="Priest M."/>
            <person name="Roberts A."/>
            <person name="Saif S."/>
            <person name="Shea T."/>
            <person name="Sykes S."/>
            <person name="Wortman J."/>
            <person name="Nusbaum C."/>
            <person name="Birren B."/>
        </authorList>
    </citation>
    <scope>NUCLEOTIDE SEQUENCE [LARGE SCALE GENOMIC DNA]</scope>
    <source>
        <strain evidence="1">NJM9701</strain>
    </source>
</reference>
<name>A0A024UJ14_9STRA</name>
<evidence type="ECO:0000313" key="1">
    <source>
        <dbReference type="EMBL" id="ETW06391.1"/>
    </source>
</evidence>
<dbReference type="AlphaFoldDB" id="A0A024UJ14"/>